<proteinExistence type="predicted"/>
<dbReference type="Pfam" id="PF13413">
    <property type="entry name" value="HTH_25"/>
    <property type="match status" value="1"/>
</dbReference>
<feature type="domain" description="Cytoskeleton protein RodZ-like C-terminal" evidence="3">
    <location>
        <begin position="172"/>
        <end position="242"/>
    </location>
</feature>
<keyword evidence="2" id="KW-0812">Transmembrane</keyword>
<dbReference type="Gene3D" id="1.10.260.40">
    <property type="entry name" value="lambda repressor-like DNA-binding domains"/>
    <property type="match status" value="1"/>
</dbReference>
<feature type="compositionally biased region" description="Low complexity" evidence="1">
    <location>
        <begin position="127"/>
        <end position="138"/>
    </location>
</feature>
<feature type="transmembrane region" description="Helical" evidence="2">
    <location>
        <begin position="96"/>
        <end position="117"/>
    </location>
</feature>
<keyword evidence="2" id="KW-0472">Membrane</keyword>
<feature type="compositionally biased region" description="Low complexity" evidence="1">
    <location>
        <begin position="145"/>
        <end position="162"/>
    </location>
</feature>
<evidence type="ECO:0000256" key="2">
    <source>
        <dbReference type="SAM" id="Phobius"/>
    </source>
</evidence>
<dbReference type="Pfam" id="PF13464">
    <property type="entry name" value="RodZ_C"/>
    <property type="match status" value="1"/>
</dbReference>
<evidence type="ECO:0000259" key="3">
    <source>
        <dbReference type="Pfam" id="PF13464"/>
    </source>
</evidence>
<evidence type="ECO:0000313" key="5">
    <source>
        <dbReference type="Proteomes" id="UP000567795"/>
    </source>
</evidence>
<dbReference type="PANTHER" id="PTHR34475:SF1">
    <property type="entry name" value="CYTOSKELETON PROTEIN RODZ"/>
    <property type="match status" value="1"/>
</dbReference>
<dbReference type="GO" id="GO:0003677">
    <property type="term" value="F:DNA binding"/>
    <property type="evidence" value="ECO:0007669"/>
    <property type="project" value="InterPro"/>
</dbReference>
<comment type="caution">
    <text evidence="4">The sequence shown here is derived from an EMBL/GenBank/DDBJ whole genome shotgun (WGS) entry which is preliminary data.</text>
</comment>
<dbReference type="InterPro" id="IPR050400">
    <property type="entry name" value="Bact_Cytoskel_RodZ"/>
</dbReference>
<dbReference type="EMBL" id="JACBZD010000001">
    <property type="protein sequence ID" value="NYI03061.1"/>
    <property type="molecule type" value="Genomic_DNA"/>
</dbReference>
<protein>
    <submittedName>
        <fullName evidence="4">Cytoskeletal protein RodZ</fullName>
    </submittedName>
</protein>
<sequence length="251" mass="26133">MLAEARRAAGLTHEQISERTRVRVPIVVAIERDDFSTCGGDFYARGHIRTLARAVGVDPEPLVAAYGARHADAIAPQPRQIFEAERIQPERRQASWTGAMVAAIVVVLAFVTVNLFGGDGGERQAADDLPASSDSASAEPGGGTDSSTAPTPSPSASPSAVAVVPADRVTVTMTATGRSWVSVTSGEGEDLLTTILEDGQEETFEDPEELRLVIGNAGAVSLNVNGEDLGEAGDPGEVVRLTYTPGEPQAG</sequence>
<organism evidence="4 5">
    <name type="scientific">Allostreptomyces psammosilenae</name>
    <dbReference type="NCBI Taxonomy" id="1892865"/>
    <lineage>
        <taxon>Bacteria</taxon>
        <taxon>Bacillati</taxon>
        <taxon>Actinomycetota</taxon>
        <taxon>Actinomycetes</taxon>
        <taxon>Kitasatosporales</taxon>
        <taxon>Streptomycetaceae</taxon>
        <taxon>Allostreptomyces</taxon>
    </lineage>
</organism>
<dbReference type="InterPro" id="IPR025194">
    <property type="entry name" value="RodZ-like_C"/>
</dbReference>
<evidence type="ECO:0000256" key="1">
    <source>
        <dbReference type="SAM" id="MobiDB-lite"/>
    </source>
</evidence>
<evidence type="ECO:0000313" key="4">
    <source>
        <dbReference type="EMBL" id="NYI03061.1"/>
    </source>
</evidence>
<keyword evidence="2" id="KW-1133">Transmembrane helix</keyword>
<feature type="region of interest" description="Disordered" evidence="1">
    <location>
        <begin position="123"/>
        <end position="162"/>
    </location>
</feature>
<dbReference type="AlphaFoldDB" id="A0A852ZWM8"/>
<dbReference type="PANTHER" id="PTHR34475">
    <property type="match status" value="1"/>
</dbReference>
<name>A0A852ZWM8_9ACTN</name>
<keyword evidence="5" id="KW-1185">Reference proteome</keyword>
<dbReference type="InterPro" id="IPR010982">
    <property type="entry name" value="Lambda_DNA-bd_dom_sf"/>
</dbReference>
<dbReference type="Proteomes" id="UP000567795">
    <property type="component" value="Unassembled WGS sequence"/>
</dbReference>
<accession>A0A852ZWM8</accession>
<reference evidence="4 5" key="1">
    <citation type="submission" date="2020-07" db="EMBL/GenBank/DDBJ databases">
        <title>Sequencing the genomes of 1000 actinobacteria strains.</title>
        <authorList>
            <person name="Klenk H.-P."/>
        </authorList>
    </citation>
    <scope>NUCLEOTIDE SEQUENCE [LARGE SCALE GENOMIC DNA]</scope>
    <source>
        <strain evidence="4 5">DSM 42178</strain>
    </source>
</reference>
<gene>
    <name evidence="4" type="ORF">FHU37_000004</name>
</gene>